<dbReference type="Proteomes" id="UP000429595">
    <property type="component" value="Unassembled WGS sequence"/>
</dbReference>
<dbReference type="RefSeq" id="WP_152153706.1">
    <property type="nucleotide sequence ID" value="NZ_WEIO01000010.1"/>
</dbReference>
<accession>A0A6I1FHS0</accession>
<organism evidence="1 2">
    <name type="scientific">Bacillus aerolatus</name>
    <dbReference type="NCBI Taxonomy" id="2653354"/>
    <lineage>
        <taxon>Bacteria</taxon>
        <taxon>Bacillati</taxon>
        <taxon>Bacillota</taxon>
        <taxon>Bacilli</taxon>
        <taxon>Bacillales</taxon>
        <taxon>Bacillaceae</taxon>
        <taxon>Bacillus</taxon>
    </lineage>
</organism>
<gene>
    <name evidence="1" type="ORF">F9802_15830</name>
</gene>
<keyword evidence="2" id="KW-1185">Reference proteome</keyword>
<evidence type="ECO:0000313" key="2">
    <source>
        <dbReference type="Proteomes" id="UP000429595"/>
    </source>
</evidence>
<comment type="caution">
    <text evidence="1">The sequence shown here is derived from an EMBL/GenBank/DDBJ whole genome shotgun (WGS) entry which is preliminary data.</text>
</comment>
<proteinExistence type="predicted"/>
<dbReference type="AlphaFoldDB" id="A0A6I1FHS0"/>
<dbReference type="EMBL" id="WEIO01000010">
    <property type="protein sequence ID" value="KAB7705027.1"/>
    <property type="molecule type" value="Genomic_DNA"/>
</dbReference>
<protein>
    <submittedName>
        <fullName evidence="1">Uncharacterized protein</fullName>
    </submittedName>
</protein>
<evidence type="ECO:0000313" key="1">
    <source>
        <dbReference type="EMBL" id="KAB7705027.1"/>
    </source>
</evidence>
<name>A0A6I1FHS0_9BACI</name>
<reference evidence="1 2" key="1">
    <citation type="submission" date="2019-10" db="EMBL/GenBank/DDBJ databases">
        <title>Bacillus aerolatum sp. nov., isolated from bioaerosol of sport playgrounds.</title>
        <authorList>
            <person name="Chen P."/>
            <person name="Zhang G."/>
        </authorList>
    </citation>
    <scope>NUCLEOTIDE SEQUENCE [LARGE SCALE GENOMIC DNA]</scope>
    <source>
        <strain evidence="1 2">CX253</strain>
    </source>
</reference>
<sequence>MDNWNRRREYRIMNCPEYAQRERIEEEQRKGQQAKKELHLKELSEAIRTSFEGSYMNNWVSCFRSIRSKREAWKLTSSIGVENSSLSSLHNLKYFFYFFWGFIV</sequence>